<keyword evidence="1" id="KW-0808">Transferase</keyword>
<dbReference type="KEGG" id="ela:UCREL1_883"/>
<evidence type="ECO:0000313" key="2">
    <source>
        <dbReference type="Proteomes" id="UP000012174"/>
    </source>
</evidence>
<accession>M7T5B4</accession>
<dbReference type="Proteomes" id="UP000012174">
    <property type="component" value="Unassembled WGS sequence"/>
</dbReference>
<dbReference type="Gene3D" id="2.130.10.10">
    <property type="entry name" value="YVTN repeat-like/Quinoprotein amine dehydrogenase"/>
    <property type="match status" value="1"/>
</dbReference>
<keyword evidence="2" id="KW-1185">Reference proteome</keyword>
<dbReference type="InterPro" id="IPR036322">
    <property type="entry name" value="WD40_repeat_dom_sf"/>
</dbReference>
<dbReference type="InterPro" id="IPR015943">
    <property type="entry name" value="WD40/YVTN_repeat-like_dom_sf"/>
</dbReference>
<proteinExistence type="predicted"/>
<reference evidence="2" key="1">
    <citation type="journal article" date="2013" name="Genome Announc.">
        <title>Draft genome sequence of the grapevine dieback fungus Eutypa lata UCR-EL1.</title>
        <authorList>
            <person name="Blanco-Ulate B."/>
            <person name="Rolshausen P.E."/>
            <person name="Cantu D."/>
        </authorList>
    </citation>
    <scope>NUCLEOTIDE SEQUENCE [LARGE SCALE GENOMIC DNA]</scope>
    <source>
        <strain evidence="2">UCR-EL1</strain>
    </source>
</reference>
<sequence>MKRPDCSPTLLLHVPLPTELHIKKPASAFAFRPDDTLLLTVHEEEGGILWDLTMAAPPQKLDFKQDQTFPIQPVKSVVLLGASGGFVLAFGTDHPAQHYEIINESPGFRVAKHTLLPAANDVAMSQDGKTIAFSTGTTVEVWDGTGLRRNRVLSPTVIPRSPFQKVAISEDSKCTAAVDSTGQLTVWDITNDFHKVSPDQEFALDLGSGWQPTSIGLDNLFAMAVLRNSPPPGQQPDWTLVKWGFAYQGPDRTLYHQDFPPCAQACIPPSPDFTVALTTQGQVMVKDAAMFPIFCTSEGASKKGKVVSCSISGSSKMLVAARSNGRLTVWRLYTKEVDPSATLLDY</sequence>
<gene>
    <name evidence="1" type="ORF">UCREL1_883</name>
</gene>
<name>M7T5B4_EUTLA</name>
<dbReference type="OrthoDB" id="4632306at2759"/>
<dbReference type="OMA" id="RLTTWWP"/>
<dbReference type="AlphaFoldDB" id="M7T5B4"/>
<organism evidence="1 2">
    <name type="scientific">Eutypa lata (strain UCR-EL1)</name>
    <name type="common">Grapevine dieback disease fungus</name>
    <name type="synonym">Eutypa armeniacae</name>
    <dbReference type="NCBI Taxonomy" id="1287681"/>
    <lineage>
        <taxon>Eukaryota</taxon>
        <taxon>Fungi</taxon>
        <taxon>Dikarya</taxon>
        <taxon>Ascomycota</taxon>
        <taxon>Pezizomycotina</taxon>
        <taxon>Sordariomycetes</taxon>
        <taxon>Xylariomycetidae</taxon>
        <taxon>Xylariales</taxon>
        <taxon>Diatrypaceae</taxon>
        <taxon>Eutypa</taxon>
    </lineage>
</organism>
<dbReference type="SUPFAM" id="SSF50978">
    <property type="entry name" value="WD40 repeat-like"/>
    <property type="match status" value="1"/>
</dbReference>
<dbReference type="HOGENOM" id="CLU_801755_0_0_1"/>
<dbReference type="GO" id="GO:0016301">
    <property type="term" value="F:kinase activity"/>
    <property type="evidence" value="ECO:0007669"/>
    <property type="project" value="UniProtKB-KW"/>
</dbReference>
<keyword evidence="1" id="KW-0418">Kinase</keyword>
<dbReference type="EMBL" id="KB705525">
    <property type="protein sequence ID" value="EMR72068.1"/>
    <property type="molecule type" value="Genomic_DNA"/>
</dbReference>
<evidence type="ECO:0000313" key="1">
    <source>
        <dbReference type="EMBL" id="EMR72068.1"/>
    </source>
</evidence>
<protein>
    <submittedName>
        <fullName evidence="1">Putative wd-40 repeat-containing serine threonine protein kinase protein</fullName>
    </submittedName>
</protein>